<evidence type="ECO:0000313" key="1">
    <source>
        <dbReference type="EMBL" id="CEG49536.1"/>
    </source>
</evidence>
<protein>
    <submittedName>
        <fullName evidence="1">Uncharacterized protein</fullName>
    </submittedName>
</protein>
<dbReference type="AlphaFoldDB" id="A0A0P1B5C1"/>
<dbReference type="RefSeq" id="XP_024585905.1">
    <property type="nucleotide sequence ID" value="XM_024720736.1"/>
</dbReference>
<reference evidence="2" key="1">
    <citation type="submission" date="2014-09" db="EMBL/GenBank/DDBJ databases">
        <authorList>
            <person name="Sharma Rahul"/>
            <person name="Thines Marco"/>
        </authorList>
    </citation>
    <scope>NUCLEOTIDE SEQUENCE [LARGE SCALE GENOMIC DNA]</scope>
</reference>
<organism evidence="1 2">
    <name type="scientific">Plasmopara halstedii</name>
    <name type="common">Downy mildew of sunflower</name>
    <dbReference type="NCBI Taxonomy" id="4781"/>
    <lineage>
        <taxon>Eukaryota</taxon>
        <taxon>Sar</taxon>
        <taxon>Stramenopiles</taxon>
        <taxon>Oomycota</taxon>
        <taxon>Peronosporomycetes</taxon>
        <taxon>Peronosporales</taxon>
        <taxon>Peronosporaceae</taxon>
        <taxon>Plasmopara</taxon>
    </lineage>
</organism>
<dbReference type="EMBL" id="CCYD01003076">
    <property type="protein sequence ID" value="CEG49536.1"/>
    <property type="molecule type" value="Genomic_DNA"/>
</dbReference>
<dbReference type="Proteomes" id="UP000054928">
    <property type="component" value="Unassembled WGS sequence"/>
</dbReference>
<dbReference type="GeneID" id="36402349"/>
<accession>A0A0P1B5C1</accession>
<keyword evidence="2" id="KW-1185">Reference proteome</keyword>
<evidence type="ECO:0000313" key="2">
    <source>
        <dbReference type="Proteomes" id="UP000054928"/>
    </source>
</evidence>
<proteinExistence type="predicted"/>
<name>A0A0P1B5C1_PLAHL</name>
<sequence>MRTRRYEQPSKVVENDKLDMLYAYLLLLPKAFGDIVTGKESKKLHFIVPILACVCGHFDGEVRILAEKTVTGKRELHLDIERVRGGGWKRQL</sequence>